<dbReference type="HOGENOM" id="CLU_2638344_0_0_1"/>
<keyword evidence="2" id="KW-1185">Reference proteome</keyword>
<dbReference type="Proteomes" id="UP000053424">
    <property type="component" value="Unassembled WGS sequence"/>
</dbReference>
<sequence length="77" mass="8495">MFFPLPLCLVFTPPQNGFRRIGLTPFLAYSPDPSHASRNLPIASDPETPSIEFESTAPNLTANEFRAQYVGKIKSAL</sequence>
<dbReference type="EMBL" id="KN831772">
    <property type="protein sequence ID" value="KIM45700.1"/>
    <property type="molecule type" value="Genomic_DNA"/>
</dbReference>
<proteinExistence type="predicted"/>
<organism evidence="1 2">
    <name type="scientific">Hebeloma cylindrosporum</name>
    <dbReference type="NCBI Taxonomy" id="76867"/>
    <lineage>
        <taxon>Eukaryota</taxon>
        <taxon>Fungi</taxon>
        <taxon>Dikarya</taxon>
        <taxon>Basidiomycota</taxon>
        <taxon>Agaricomycotina</taxon>
        <taxon>Agaricomycetes</taxon>
        <taxon>Agaricomycetidae</taxon>
        <taxon>Agaricales</taxon>
        <taxon>Agaricineae</taxon>
        <taxon>Hymenogastraceae</taxon>
        <taxon>Hebeloma</taxon>
    </lineage>
</organism>
<protein>
    <submittedName>
        <fullName evidence="1">Uncharacterized protein</fullName>
    </submittedName>
</protein>
<evidence type="ECO:0000313" key="2">
    <source>
        <dbReference type="Proteomes" id="UP000053424"/>
    </source>
</evidence>
<gene>
    <name evidence="1" type="ORF">M413DRAFT_345886</name>
</gene>
<reference evidence="2" key="2">
    <citation type="submission" date="2015-01" db="EMBL/GenBank/DDBJ databases">
        <title>Evolutionary Origins and Diversification of the Mycorrhizal Mutualists.</title>
        <authorList>
            <consortium name="DOE Joint Genome Institute"/>
            <consortium name="Mycorrhizal Genomics Consortium"/>
            <person name="Kohler A."/>
            <person name="Kuo A."/>
            <person name="Nagy L.G."/>
            <person name="Floudas D."/>
            <person name="Copeland A."/>
            <person name="Barry K.W."/>
            <person name="Cichocki N."/>
            <person name="Veneault-Fourrey C."/>
            <person name="LaButti K."/>
            <person name="Lindquist E.A."/>
            <person name="Lipzen A."/>
            <person name="Lundell T."/>
            <person name="Morin E."/>
            <person name="Murat C."/>
            <person name="Riley R."/>
            <person name="Ohm R."/>
            <person name="Sun H."/>
            <person name="Tunlid A."/>
            <person name="Henrissat B."/>
            <person name="Grigoriev I.V."/>
            <person name="Hibbett D.S."/>
            <person name="Martin F."/>
        </authorList>
    </citation>
    <scope>NUCLEOTIDE SEQUENCE [LARGE SCALE GENOMIC DNA]</scope>
    <source>
        <strain evidence="2">h7</strain>
    </source>
</reference>
<reference evidence="1 2" key="1">
    <citation type="submission" date="2014-04" db="EMBL/GenBank/DDBJ databases">
        <authorList>
            <consortium name="DOE Joint Genome Institute"/>
            <person name="Kuo A."/>
            <person name="Gay G."/>
            <person name="Dore J."/>
            <person name="Kohler A."/>
            <person name="Nagy L.G."/>
            <person name="Floudas D."/>
            <person name="Copeland A."/>
            <person name="Barry K.W."/>
            <person name="Cichocki N."/>
            <person name="Veneault-Fourrey C."/>
            <person name="LaButti K."/>
            <person name="Lindquist E.A."/>
            <person name="Lipzen A."/>
            <person name="Lundell T."/>
            <person name="Morin E."/>
            <person name="Murat C."/>
            <person name="Sun H."/>
            <person name="Tunlid A."/>
            <person name="Henrissat B."/>
            <person name="Grigoriev I.V."/>
            <person name="Hibbett D.S."/>
            <person name="Martin F."/>
            <person name="Nordberg H.P."/>
            <person name="Cantor M.N."/>
            <person name="Hua S.X."/>
        </authorList>
    </citation>
    <scope>NUCLEOTIDE SEQUENCE [LARGE SCALE GENOMIC DNA]</scope>
    <source>
        <strain evidence="2">h7</strain>
    </source>
</reference>
<evidence type="ECO:0000313" key="1">
    <source>
        <dbReference type="EMBL" id="KIM45700.1"/>
    </source>
</evidence>
<name>A0A0C3CA62_HEBCY</name>
<dbReference type="OrthoDB" id="508139at2759"/>
<dbReference type="AlphaFoldDB" id="A0A0C3CA62"/>
<accession>A0A0C3CA62</accession>